<keyword evidence="5 7" id="KW-1133">Transmembrane helix</keyword>
<dbReference type="Gene3D" id="3.40.50.300">
    <property type="entry name" value="P-loop containing nucleotide triphosphate hydrolases"/>
    <property type="match status" value="1"/>
</dbReference>
<feature type="transmembrane region" description="Helical" evidence="7">
    <location>
        <begin position="143"/>
        <end position="161"/>
    </location>
</feature>
<dbReference type="InterPro" id="IPR003593">
    <property type="entry name" value="AAA+_ATPase"/>
</dbReference>
<keyword evidence="4 10" id="KW-0067">ATP-binding</keyword>
<dbReference type="InterPro" id="IPR011527">
    <property type="entry name" value="ABC1_TM_dom"/>
</dbReference>
<comment type="caution">
    <text evidence="10">The sequence shown here is derived from an EMBL/GenBank/DDBJ whole genome shotgun (WGS) entry which is preliminary data.</text>
</comment>
<dbReference type="PANTHER" id="PTHR24221:SF468">
    <property type="entry name" value="ABC TRANSPORTER"/>
    <property type="match status" value="1"/>
</dbReference>
<dbReference type="GO" id="GO:0005524">
    <property type="term" value="F:ATP binding"/>
    <property type="evidence" value="ECO:0007669"/>
    <property type="project" value="UniProtKB-KW"/>
</dbReference>
<feature type="transmembrane region" description="Helical" evidence="7">
    <location>
        <begin position="260"/>
        <end position="277"/>
    </location>
</feature>
<evidence type="ECO:0000256" key="1">
    <source>
        <dbReference type="ARBA" id="ARBA00004651"/>
    </source>
</evidence>
<reference evidence="10 11" key="1">
    <citation type="journal article" date="2019" name="Int. J. Syst. Evol. Microbiol.">
        <title>The Global Catalogue of Microorganisms (GCM) 10K type strain sequencing project: providing services to taxonomists for standard genome sequencing and annotation.</title>
        <authorList>
            <consortium name="The Broad Institute Genomics Platform"/>
            <consortium name="The Broad Institute Genome Sequencing Center for Infectious Disease"/>
            <person name="Wu L."/>
            <person name="Ma J."/>
        </authorList>
    </citation>
    <scope>NUCLEOTIDE SEQUENCE [LARGE SCALE GENOMIC DNA]</scope>
    <source>
        <strain evidence="10 11">JCM 15749</strain>
    </source>
</reference>
<evidence type="ECO:0000259" key="8">
    <source>
        <dbReference type="PROSITE" id="PS50893"/>
    </source>
</evidence>
<dbReference type="PROSITE" id="PS00211">
    <property type="entry name" value="ABC_TRANSPORTER_1"/>
    <property type="match status" value="1"/>
</dbReference>
<dbReference type="PANTHER" id="PTHR24221">
    <property type="entry name" value="ATP-BINDING CASSETTE SUB-FAMILY B"/>
    <property type="match status" value="1"/>
</dbReference>
<dbReference type="CDD" id="cd18564">
    <property type="entry name" value="ABC_6TM_exporter_like"/>
    <property type="match status" value="1"/>
</dbReference>
<evidence type="ECO:0000259" key="9">
    <source>
        <dbReference type="PROSITE" id="PS50929"/>
    </source>
</evidence>
<evidence type="ECO:0000313" key="11">
    <source>
        <dbReference type="Proteomes" id="UP001501480"/>
    </source>
</evidence>
<evidence type="ECO:0000256" key="5">
    <source>
        <dbReference type="ARBA" id="ARBA00022989"/>
    </source>
</evidence>
<sequence length="588" mass="63441">MRRTLTMVRPHLRQHRWLALGGIVALLFDVVFRILEPWPVKWVVDSVTASLGADLSAASGVRPTTASFLVLCGIVLALVIAGRALANYLSTVAFAFVGSRVATSLRARVFAHVQGLSLRYHATASHGDTVQRLVGDVGRLQEVAVTAGLPLVGNVLTLVVLTGVMLWMDPVLTLVLLAAGAAYLAVSRHSSPRITQASRRTRRGEGTLAGTASEVLSAIRVVQAYRLENTVAREFAAGNEVALKDGIEARRLAAGLERRTDVIVGVATAVVLGAGGWRVVQGVMTPGDLVLYFMYLKIAMKPLRDMAKYTGRIARATASGERVADLLEQRPDVEDAPHARPLPAVRGDVIVASLFAEDGRGRPLFRGLDLHVMAGQRVCLLGPSGAGKSTLASYLLRLADPRDGGILLDGHDVRDVTLQSLRSQVSILLQESVLFATTVRENIRYGRLDATDAEVEVAARRAGAHEFVTGLPEGYETELGTRGDTLSGGQRQRIAIARAMLRDAPIVLLDEPTTGLDPATALQVQRSIDELTRGRTTIAITHDHAQVRDCDRVLWMEHGEIVEDGPPEVLLRDPGSRLNAWLREQVPA</sequence>
<dbReference type="Gene3D" id="1.20.1560.10">
    <property type="entry name" value="ABC transporter type 1, transmembrane domain"/>
    <property type="match status" value="1"/>
</dbReference>
<keyword evidence="11" id="KW-1185">Reference proteome</keyword>
<accession>A0ABN2VQS6</accession>
<dbReference type="Pfam" id="PF00664">
    <property type="entry name" value="ABC_membrane"/>
    <property type="match status" value="1"/>
</dbReference>
<dbReference type="InterPro" id="IPR027417">
    <property type="entry name" value="P-loop_NTPase"/>
</dbReference>
<dbReference type="InterPro" id="IPR003439">
    <property type="entry name" value="ABC_transporter-like_ATP-bd"/>
</dbReference>
<dbReference type="InterPro" id="IPR036640">
    <property type="entry name" value="ABC1_TM_sf"/>
</dbReference>
<dbReference type="PROSITE" id="PS50929">
    <property type="entry name" value="ABC_TM1F"/>
    <property type="match status" value="1"/>
</dbReference>
<dbReference type="RefSeq" id="WP_344323320.1">
    <property type="nucleotide sequence ID" value="NZ_BAAAPY010000001.1"/>
</dbReference>
<keyword evidence="6 7" id="KW-0472">Membrane</keyword>
<gene>
    <name evidence="10" type="ORF">GCM10009821_02420</name>
</gene>
<feature type="transmembrane region" description="Helical" evidence="7">
    <location>
        <begin position="167"/>
        <end position="186"/>
    </location>
</feature>
<evidence type="ECO:0000256" key="6">
    <source>
        <dbReference type="ARBA" id="ARBA00023136"/>
    </source>
</evidence>
<dbReference type="InterPro" id="IPR039421">
    <property type="entry name" value="Type_1_exporter"/>
</dbReference>
<name>A0ABN2VQS6_9ACTN</name>
<dbReference type="PROSITE" id="PS50893">
    <property type="entry name" value="ABC_TRANSPORTER_2"/>
    <property type="match status" value="1"/>
</dbReference>
<comment type="subcellular location">
    <subcellularLocation>
        <location evidence="1">Cell membrane</location>
        <topology evidence="1">Multi-pass membrane protein</topology>
    </subcellularLocation>
</comment>
<evidence type="ECO:0000256" key="2">
    <source>
        <dbReference type="ARBA" id="ARBA00022692"/>
    </source>
</evidence>
<feature type="domain" description="ABC transporter" evidence="8">
    <location>
        <begin position="345"/>
        <end position="583"/>
    </location>
</feature>
<evidence type="ECO:0000256" key="7">
    <source>
        <dbReference type="SAM" id="Phobius"/>
    </source>
</evidence>
<evidence type="ECO:0000256" key="3">
    <source>
        <dbReference type="ARBA" id="ARBA00022741"/>
    </source>
</evidence>
<dbReference type="Pfam" id="PF00005">
    <property type="entry name" value="ABC_tran"/>
    <property type="match status" value="1"/>
</dbReference>
<evidence type="ECO:0000313" key="10">
    <source>
        <dbReference type="EMBL" id="GAA2069467.1"/>
    </source>
</evidence>
<dbReference type="SUPFAM" id="SSF52540">
    <property type="entry name" value="P-loop containing nucleoside triphosphate hydrolases"/>
    <property type="match status" value="1"/>
</dbReference>
<dbReference type="SMART" id="SM00382">
    <property type="entry name" value="AAA"/>
    <property type="match status" value="1"/>
</dbReference>
<dbReference type="EMBL" id="BAAAPY010000001">
    <property type="protein sequence ID" value="GAA2069467.1"/>
    <property type="molecule type" value="Genomic_DNA"/>
</dbReference>
<proteinExistence type="predicted"/>
<dbReference type="InterPro" id="IPR017871">
    <property type="entry name" value="ABC_transporter-like_CS"/>
</dbReference>
<keyword evidence="3" id="KW-0547">Nucleotide-binding</keyword>
<dbReference type="SUPFAM" id="SSF90123">
    <property type="entry name" value="ABC transporter transmembrane region"/>
    <property type="match status" value="1"/>
</dbReference>
<evidence type="ECO:0000256" key="4">
    <source>
        <dbReference type="ARBA" id="ARBA00022840"/>
    </source>
</evidence>
<dbReference type="Proteomes" id="UP001501480">
    <property type="component" value="Unassembled WGS sequence"/>
</dbReference>
<feature type="transmembrane region" description="Helical" evidence="7">
    <location>
        <begin position="68"/>
        <end position="98"/>
    </location>
</feature>
<organism evidence="10 11">
    <name type="scientific">Aeromicrobium halocynthiae</name>
    <dbReference type="NCBI Taxonomy" id="560557"/>
    <lineage>
        <taxon>Bacteria</taxon>
        <taxon>Bacillati</taxon>
        <taxon>Actinomycetota</taxon>
        <taxon>Actinomycetes</taxon>
        <taxon>Propionibacteriales</taxon>
        <taxon>Nocardioidaceae</taxon>
        <taxon>Aeromicrobium</taxon>
    </lineage>
</organism>
<protein>
    <submittedName>
        <fullName evidence="10">ABC transporter ATP-binding protein</fullName>
    </submittedName>
</protein>
<keyword evidence="2 7" id="KW-0812">Transmembrane</keyword>
<feature type="domain" description="ABC transmembrane type-1" evidence="9">
    <location>
        <begin position="20"/>
        <end position="315"/>
    </location>
</feature>